<name>A0A016VFM9_9BILA</name>
<evidence type="ECO:0000313" key="3">
    <source>
        <dbReference type="Proteomes" id="UP000024635"/>
    </source>
</evidence>
<dbReference type="EMBL" id="JARK01001346">
    <property type="protein sequence ID" value="EYC26444.1"/>
    <property type="molecule type" value="Genomic_DNA"/>
</dbReference>
<evidence type="ECO:0000256" key="1">
    <source>
        <dbReference type="SAM" id="MobiDB-lite"/>
    </source>
</evidence>
<proteinExistence type="predicted"/>
<dbReference type="Proteomes" id="UP000024635">
    <property type="component" value="Unassembled WGS sequence"/>
</dbReference>
<keyword evidence="3" id="KW-1185">Reference proteome</keyword>
<feature type="compositionally biased region" description="Low complexity" evidence="1">
    <location>
        <begin position="1"/>
        <end position="12"/>
    </location>
</feature>
<reference evidence="3" key="1">
    <citation type="journal article" date="2015" name="Nat. Genet.">
        <title>The genome and transcriptome of the zoonotic hookworm Ancylostoma ceylanicum identify infection-specific gene families.</title>
        <authorList>
            <person name="Schwarz E.M."/>
            <person name="Hu Y."/>
            <person name="Antoshechkin I."/>
            <person name="Miller M.M."/>
            <person name="Sternberg P.W."/>
            <person name="Aroian R.V."/>
        </authorList>
    </citation>
    <scope>NUCLEOTIDE SEQUENCE</scope>
    <source>
        <strain evidence="3">HY135</strain>
    </source>
</reference>
<protein>
    <submittedName>
        <fullName evidence="2">Uncharacterized protein</fullName>
    </submittedName>
</protein>
<gene>
    <name evidence="2" type="primary">Acey_s0010.g1156</name>
    <name evidence="2" type="ORF">Y032_0010g1156</name>
</gene>
<sequence length="69" mass="7413">MRHSAVASSSSAAEKKHPPPVGLSRNRPLSGIDPCPNSASVFAQCMCEDATRFPASFRLLLPLKNQVPH</sequence>
<evidence type="ECO:0000313" key="2">
    <source>
        <dbReference type="EMBL" id="EYC26444.1"/>
    </source>
</evidence>
<comment type="caution">
    <text evidence="2">The sequence shown here is derived from an EMBL/GenBank/DDBJ whole genome shotgun (WGS) entry which is preliminary data.</text>
</comment>
<feature type="region of interest" description="Disordered" evidence="1">
    <location>
        <begin position="1"/>
        <end position="30"/>
    </location>
</feature>
<organism evidence="2 3">
    <name type="scientific">Ancylostoma ceylanicum</name>
    <dbReference type="NCBI Taxonomy" id="53326"/>
    <lineage>
        <taxon>Eukaryota</taxon>
        <taxon>Metazoa</taxon>
        <taxon>Ecdysozoa</taxon>
        <taxon>Nematoda</taxon>
        <taxon>Chromadorea</taxon>
        <taxon>Rhabditida</taxon>
        <taxon>Rhabditina</taxon>
        <taxon>Rhabditomorpha</taxon>
        <taxon>Strongyloidea</taxon>
        <taxon>Ancylostomatidae</taxon>
        <taxon>Ancylostomatinae</taxon>
        <taxon>Ancylostoma</taxon>
    </lineage>
</organism>
<dbReference type="AlphaFoldDB" id="A0A016VFM9"/>
<accession>A0A016VFM9</accession>